<dbReference type="CDD" id="cd01948">
    <property type="entry name" value="EAL"/>
    <property type="match status" value="1"/>
</dbReference>
<evidence type="ECO:0000313" key="2">
    <source>
        <dbReference type="EMBL" id="MCG7939510.1"/>
    </source>
</evidence>
<dbReference type="InterPro" id="IPR050706">
    <property type="entry name" value="Cyclic-di-GMP_PDE-like"/>
</dbReference>
<dbReference type="GO" id="GO:0071111">
    <property type="term" value="F:cyclic-guanylate-specific phosphodiesterase activity"/>
    <property type="evidence" value="ECO:0007669"/>
    <property type="project" value="InterPro"/>
</dbReference>
<reference evidence="2" key="1">
    <citation type="journal article" date="2021" name="Proc. Natl. Acad. Sci. U.S.A.">
        <title>Global biogeography of chemosynthetic symbionts reveals both localized and globally distributed symbiont groups. .</title>
        <authorList>
            <person name="Osvatic J.T."/>
            <person name="Wilkins L.G.E."/>
            <person name="Leibrecht L."/>
            <person name="Leray M."/>
            <person name="Zauner S."/>
            <person name="Polzin J."/>
            <person name="Camacho Y."/>
            <person name="Gros O."/>
            <person name="van Gils J.A."/>
            <person name="Eisen J.A."/>
            <person name="Petersen J.M."/>
            <person name="Yuen B."/>
        </authorList>
    </citation>
    <scope>NUCLEOTIDE SEQUENCE</scope>
    <source>
        <strain evidence="2">MAGL173</strain>
    </source>
</reference>
<dbReference type="SUPFAM" id="SSF141868">
    <property type="entry name" value="EAL domain-like"/>
    <property type="match status" value="1"/>
</dbReference>
<evidence type="ECO:0000313" key="3">
    <source>
        <dbReference type="Proteomes" id="UP000886687"/>
    </source>
</evidence>
<dbReference type="PROSITE" id="PS50883">
    <property type="entry name" value="EAL"/>
    <property type="match status" value="1"/>
</dbReference>
<sequence>MCFLWQGIRHGIGYLHALRQLGVRISIDDFGTGYSSLSYLKSLPVDKIKIDQSFIHDIPIDPNDMAITQAIIALSEVLGLAVLAEGARPGTG</sequence>
<gene>
    <name evidence="2" type="ORF">JAZ04_11755</name>
</gene>
<organism evidence="2 3">
    <name type="scientific">Candidatus Thiodiazotropha lotti</name>
    <dbReference type="NCBI Taxonomy" id="2792787"/>
    <lineage>
        <taxon>Bacteria</taxon>
        <taxon>Pseudomonadati</taxon>
        <taxon>Pseudomonadota</taxon>
        <taxon>Gammaproteobacteria</taxon>
        <taxon>Chromatiales</taxon>
        <taxon>Sedimenticolaceae</taxon>
        <taxon>Candidatus Thiodiazotropha</taxon>
    </lineage>
</organism>
<dbReference type="InterPro" id="IPR001633">
    <property type="entry name" value="EAL_dom"/>
</dbReference>
<proteinExistence type="predicted"/>
<dbReference type="InterPro" id="IPR035919">
    <property type="entry name" value="EAL_sf"/>
</dbReference>
<accession>A0A9E4K652</accession>
<dbReference type="Proteomes" id="UP000886687">
    <property type="component" value="Unassembled WGS sequence"/>
</dbReference>
<dbReference type="Pfam" id="PF00563">
    <property type="entry name" value="EAL"/>
    <property type="match status" value="1"/>
</dbReference>
<dbReference type="PANTHER" id="PTHR33121">
    <property type="entry name" value="CYCLIC DI-GMP PHOSPHODIESTERASE PDEF"/>
    <property type="match status" value="1"/>
</dbReference>
<protein>
    <submittedName>
        <fullName evidence="2">EAL domain-containing protein</fullName>
    </submittedName>
</protein>
<feature type="domain" description="EAL" evidence="1">
    <location>
        <begin position="1"/>
        <end position="92"/>
    </location>
</feature>
<evidence type="ECO:0000259" key="1">
    <source>
        <dbReference type="PROSITE" id="PS50883"/>
    </source>
</evidence>
<comment type="caution">
    <text evidence="2">The sequence shown here is derived from an EMBL/GenBank/DDBJ whole genome shotgun (WGS) entry which is preliminary data.</text>
</comment>
<dbReference type="EMBL" id="JAEPDI010000006">
    <property type="protein sequence ID" value="MCG7939510.1"/>
    <property type="molecule type" value="Genomic_DNA"/>
</dbReference>
<dbReference type="PANTHER" id="PTHR33121:SF71">
    <property type="entry name" value="OXYGEN SENSOR PROTEIN DOSP"/>
    <property type="match status" value="1"/>
</dbReference>
<name>A0A9E4K652_9GAMM</name>
<dbReference type="Gene3D" id="3.20.20.450">
    <property type="entry name" value="EAL domain"/>
    <property type="match status" value="1"/>
</dbReference>
<dbReference type="AlphaFoldDB" id="A0A9E4K652"/>